<keyword evidence="2 6" id="KW-0808">Transferase</keyword>
<feature type="region of interest" description="Disordered" evidence="7">
    <location>
        <begin position="453"/>
        <end position="489"/>
    </location>
</feature>
<comment type="caution">
    <text evidence="9">The sequence shown here is derived from an EMBL/GenBank/DDBJ whole genome shotgun (WGS) entry which is preliminary data.</text>
</comment>
<feature type="domain" description="C2H2-type" evidence="8">
    <location>
        <begin position="414"/>
        <end position="436"/>
    </location>
</feature>
<dbReference type="PANTHER" id="PTHR11088:SF89">
    <property type="entry name" value="TRNA DIMETHYLALLYLTRANSFERASE"/>
    <property type="match status" value="1"/>
</dbReference>
<keyword evidence="10" id="KW-1185">Reference proteome</keyword>
<evidence type="ECO:0000313" key="9">
    <source>
        <dbReference type="EMBL" id="KAF4120664.1"/>
    </source>
</evidence>
<evidence type="ECO:0000313" key="10">
    <source>
        <dbReference type="Proteomes" id="UP000749293"/>
    </source>
</evidence>
<dbReference type="GO" id="GO:0052381">
    <property type="term" value="F:tRNA dimethylallyltransferase activity"/>
    <property type="evidence" value="ECO:0007669"/>
    <property type="project" value="UniProtKB-EC"/>
</dbReference>
<dbReference type="OrthoDB" id="775260at2759"/>
<keyword evidence="4 6" id="KW-0067">ATP-binding</keyword>
<dbReference type="GeneID" id="55968897"/>
<dbReference type="SUPFAM" id="SSF57667">
    <property type="entry name" value="beta-beta-alpha zinc fingers"/>
    <property type="match status" value="1"/>
</dbReference>
<dbReference type="GO" id="GO:0005739">
    <property type="term" value="C:mitochondrion"/>
    <property type="evidence" value="ECO:0007669"/>
    <property type="project" value="TreeGrafter"/>
</dbReference>
<dbReference type="SUPFAM" id="SSF52540">
    <property type="entry name" value="P-loop containing nucleoside triphosphate hydrolases"/>
    <property type="match status" value="1"/>
</dbReference>
<evidence type="ECO:0000256" key="4">
    <source>
        <dbReference type="ARBA" id="ARBA00022840"/>
    </source>
</evidence>
<accession>A0A9P5D3M5</accession>
<dbReference type="AlphaFoldDB" id="A0A9P5D3M5"/>
<comment type="catalytic activity">
    <reaction evidence="5">
        <text>adenosine(37) in tRNA + dimethylallyl diphosphate = N(6)-dimethylallyladenosine(37) in tRNA + diphosphate</text>
        <dbReference type="Rhea" id="RHEA:26482"/>
        <dbReference type="Rhea" id="RHEA-COMP:10162"/>
        <dbReference type="Rhea" id="RHEA-COMP:10375"/>
        <dbReference type="ChEBI" id="CHEBI:33019"/>
        <dbReference type="ChEBI" id="CHEBI:57623"/>
        <dbReference type="ChEBI" id="CHEBI:74411"/>
        <dbReference type="ChEBI" id="CHEBI:74415"/>
        <dbReference type="EC" id="2.5.1.75"/>
    </reaction>
</comment>
<dbReference type="Pfam" id="PF12874">
    <property type="entry name" value="zf-met"/>
    <property type="match status" value="1"/>
</dbReference>
<dbReference type="InterPro" id="IPR018022">
    <property type="entry name" value="IPT"/>
</dbReference>
<dbReference type="EMBL" id="JAANYQ010000015">
    <property type="protein sequence ID" value="KAF4120664.1"/>
    <property type="molecule type" value="Genomic_DNA"/>
</dbReference>
<dbReference type="Gene3D" id="3.30.160.60">
    <property type="entry name" value="Classic Zinc Finger"/>
    <property type="match status" value="1"/>
</dbReference>
<evidence type="ECO:0000256" key="6">
    <source>
        <dbReference type="RuleBase" id="RU003785"/>
    </source>
</evidence>
<dbReference type="GO" id="GO:0005524">
    <property type="term" value="F:ATP binding"/>
    <property type="evidence" value="ECO:0007669"/>
    <property type="project" value="UniProtKB-KW"/>
</dbReference>
<reference evidence="9" key="1">
    <citation type="submission" date="2020-03" db="EMBL/GenBank/DDBJ databases">
        <title>Site-based positive gene gene selection in Geosmithia morbida across the United States reveals a broad range of putative effectors and factors for local host and environmental adapation.</title>
        <authorList>
            <person name="Onufrak A."/>
            <person name="Murdoch R.W."/>
            <person name="Gazis R."/>
            <person name="Huff M."/>
            <person name="Staton M."/>
            <person name="Klingeman W."/>
            <person name="Hadziabdic D."/>
        </authorList>
    </citation>
    <scope>NUCLEOTIDE SEQUENCE</scope>
    <source>
        <strain evidence="9">1262</strain>
    </source>
</reference>
<dbReference type="InterPro" id="IPR036236">
    <property type="entry name" value="Znf_C2H2_sf"/>
</dbReference>
<keyword evidence="3 6" id="KW-0547">Nucleotide-binding</keyword>
<evidence type="ECO:0000256" key="2">
    <source>
        <dbReference type="ARBA" id="ARBA00022679"/>
    </source>
</evidence>
<dbReference type="InterPro" id="IPR039657">
    <property type="entry name" value="Dimethylallyltransferase"/>
</dbReference>
<name>A0A9P5D3M5_9HYPO</name>
<dbReference type="Gene3D" id="1.10.20.140">
    <property type="match status" value="1"/>
</dbReference>
<gene>
    <name evidence="9" type="ORF">GMORB2_2667</name>
</gene>
<dbReference type="Gene3D" id="3.40.50.300">
    <property type="entry name" value="P-loop containing nucleotide triphosphate hydrolases"/>
    <property type="match status" value="1"/>
</dbReference>
<evidence type="ECO:0000256" key="3">
    <source>
        <dbReference type="ARBA" id="ARBA00022741"/>
    </source>
</evidence>
<evidence type="ECO:0000256" key="5">
    <source>
        <dbReference type="RuleBase" id="RU003783"/>
    </source>
</evidence>
<feature type="compositionally biased region" description="Gly residues" evidence="7">
    <location>
        <begin position="454"/>
        <end position="463"/>
    </location>
</feature>
<dbReference type="InterPro" id="IPR027417">
    <property type="entry name" value="P-loop_NTPase"/>
</dbReference>
<dbReference type="PANTHER" id="PTHR11088">
    <property type="entry name" value="TRNA DIMETHYLALLYLTRANSFERASE"/>
    <property type="match status" value="1"/>
</dbReference>
<dbReference type="InterPro" id="IPR013087">
    <property type="entry name" value="Znf_C2H2_type"/>
</dbReference>
<organism evidence="9 10">
    <name type="scientific">Geosmithia morbida</name>
    <dbReference type="NCBI Taxonomy" id="1094350"/>
    <lineage>
        <taxon>Eukaryota</taxon>
        <taxon>Fungi</taxon>
        <taxon>Dikarya</taxon>
        <taxon>Ascomycota</taxon>
        <taxon>Pezizomycotina</taxon>
        <taxon>Sordariomycetes</taxon>
        <taxon>Hypocreomycetidae</taxon>
        <taxon>Hypocreales</taxon>
        <taxon>Bionectriaceae</taxon>
        <taxon>Geosmithia</taxon>
    </lineage>
</organism>
<dbReference type="EC" id="2.5.1.75" evidence="5"/>
<dbReference type="HAMAP" id="MF_00185">
    <property type="entry name" value="IPP_trans"/>
    <property type="match status" value="1"/>
</dbReference>
<sequence>MATSTRLPTEPLLVILGSTGTGKSELAIELAKRFRGEVINADAMQMYAGLPIMTNKVSESEQQGITHHLLGHIAPDSEPWDIDDFRREATAVIRGVRSRGNLPILVGGTAYYVDALLFRDTVLPQHDPVGSDDGDDGDTAAASALAILEEPTPVLHAELKKVDPTMALHWHPNDRRKIRRSLEIYLRTGRRASDIYAEQKAERETASAASAGSGSTAESPWDNLLLWVYSERDVLKDRLDVRVDKMLDSGLLDEVRQLIDLRRAQESATNGQPVDTTRGIWQSIGYKQLEPYVAALDRGHADDAELADLRTRCVDDMKTATRRYAMYQTRWTRQKKIPRLRDQGPQALDSLYVLDSTDVSRFAETAVRPAVSLTDQFLRGQTRPHPTDLSDLAREVLGHATLPRPEKTPCERMCEICGISVTSEEQWTSHMRGRMHRARSKKKKRLALIPAGVLTGGAGGASGGQDTSKVGKDSTLPEQDVEIGSMFQQ</sequence>
<protein>
    <recommendedName>
        <fullName evidence="5">tRNA dimethylallyltransferase</fullName>
        <ecNumber evidence="5">2.5.1.75</ecNumber>
    </recommendedName>
</protein>
<dbReference type="Pfam" id="PF01715">
    <property type="entry name" value="IPPT"/>
    <property type="match status" value="1"/>
</dbReference>
<evidence type="ECO:0000256" key="1">
    <source>
        <dbReference type="ARBA" id="ARBA00005842"/>
    </source>
</evidence>
<comment type="similarity">
    <text evidence="1 6">Belongs to the IPP transferase family.</text>
</comment>
<evidence type="ECO:0000259" key="8">
    <source>
        <dbReference type="PROSITE" id="PS00028"/>
    </source>
</evidence>
<dbReference type="RefSeq" id="XP_035319316.1">
    <property type="nucleotide sequence ID" value="XM_035464646.1"/>
</dbReference>
<dbReference type="GO" id="GO:0006400">
    <property type="term" value="P:tRNA modification"/>
    <property type="evidence" value="ECO:0007669"/>
    <property type="project" value="TreeGrafter"/>
</dbReference>
<keyword evidence="5" id="KW-0819">tRNA processing</keyword>
<evidence type="ECO:0000256" key="7">
    <source>
        <dbReference type="SAM" id="MobiDB-lite"/>
    </source>
</evidence>
<dbReference type="NCBIfam" id="TIGR00174">
    <property type="entry name" value="miaA"/>
    <property type="match status" value="1"/>
</dbReference>
<proteinExistence type="inferred from homology"/>
<dbReference type="PROSITE" id="PS00028">
    <property type="entry name" value="ZINC_FINGER_C2H2_1"/>
    <property type="match status" value="1"/>
</dbReference>
<dbReference type="Proteomes" id="UP000749293">
    <property type="component" value="Unassembled WGS sequence"/>
</dbReference>